<keyword evidence="10 13" id="KW-1015">Disulfide bond</keyword>
<dbReference type="PANTHER" id="PTHR22722">
    <property type="entry name" value="LOW-DENSITY LIPOPROTEIN RECEPTOR-RELATED PROTEIN 2-RELATED"/>
    <property type="match status" value="1"/>
</dbReference>
<evidence type="ECO:0000256" key="5">
    <source>
        <dbReference type="ARBA" id="ARBA00022692"/>
    </source>
</evidence>
<dbReference type="SUPFAM" id="SSF63825">
    <property type="entry name" value="YWTD domain"/>
    <property type="match status" value="1"/>
</dbReference>
<dbReference type="InterPro" id="IPR051221">
    <property type="entry name" value="LDLR-related"/>
</dbReference>
<proteinExistence type="predicted"/>
<evidence type="ECO:0000256" key="2">
    <source>
        <dbReference type="ARBA" id="ARBA00022475"/>
    </source>
</evidence>
<dbReference type="FunFam" id="2.120.10.30:FF:000241">
    <property type="entry name" value="Low-density lipoprotein receptor-related protein 6"/>
    <property type="match status" value="1"/>
</dbReference>
<dbReference type="InterPro" id="IPR023415">
    <property type="entry name" value="LDLR_class-A_CS"/>
</dbReference>
<evidence type="ECO:0000256" key="9">
    <source>
        <dbReference type="ARBA" id="ARBA00023136"/>
    </source>
</evidence>
<comment type="caution">
    <text evidence="20">The sequence shown here is derived from an EMBL/GenBank/DDBJ whole genome shotgun (WGS) entry which is preliminary data.</text>
</comment>
<dbReference type="InterPro" id="IPR000033">
    <property type="entry name" value="LDLR_classB_rpt"/>
</dbReference>
<keyword evidence="5 17" id="KW-0812">Transmembrane</keyword>
<dbReference type="GO" id="GO:0006898">
    <property type="term" value="P:receptor-mediated endocytosis"/>
    <property type="evidence" value="ECO:0007669"/>
    <property type="project" value="TreeGrafter"/>
</dbReference>
<gene>
    <name evidence="20" type="ORF">RRG08_019374</name>
</gene>
<feature type="disulfide bond" evidence="14">
    <location>
        <begin position="208"/>
        <end position="223"/>
    </location>
</feature>
<dbReference type="CDD" id="cd00054">
    <property type="entry name" value="EGF_CA"/>
    <property type="match status" value="1"/>
</dbReference>
<evidence type="ECO:0000256" key="16">
    <source>
        <dbReference type="SAM" id="MobiDB-lite"/>
    </source>
</evidence>
<evidence type="ECO:0000256" key="13">
    <source>
        <dbReference type="PROSITE-ProRule" id="PRU00076"/>
    </source>
</evidence>
<keyword evidence="6 18" id="KW-0732">Signal</keyword>
<evidence type="ECO:0000256" key="14">
    <source>
        <dbReference type="PROSITE-ProRule" id="PRU00124"/>
    </source>
</evidence>
<feature type="transmembrane region" description="Helical" evidence="17">
    <location>
        <begin position="828"/>
        <end position="851"/>
    </location>
</feature>
<dbReference type="GO" id="GO:0005509">
    <property type="term" value="F:calcium ion binding"/>
    <property type="evidence" value="ECO:0007669"/>
    <property type="project" value="InterPro"/>
</dbReference>
<dbReference type="InterPro" id="IPR000152">
    <property type="entry name" value="EGF-type_Asp/Asn_hydroxyl_site"/>
</dbReference>
<dbReference type="Pfam" id="PF00057">
    <property type="entry name" value="Ldl_recept_a"/>
    <property type="match status" value="8"/>
</dbReference>
<evidence type="ECO:0000256" key="7">
    <source>
        <dbReference type="ARBA" id="ARBA00022737"/>
    </source>
</evidence>
<keyword evidence="2" id="KW-1003">Cell membrane</keyword>
<dbReference type="InterPro" id="IPR036055">
    <property type="entry name" value="LDL_receptor-like_sf"/>
</dbReference>
<feature type="disulfide bond" evidence="14">
    <location>
        <begin position="318"/>
        <end position="330"/>
    </location>
</feature>
<feature type="disulfide bond" evidence="14">
    <location>
        <begin position="257"/>
        <end position="272"/>
    </location>
</feature>
<evidence type="ECO:0000256" key="15">
    <source>
        <dbReference type="PROSITE-ProRule" id="PRU00461"/>
    </source>
</evidence>
<feature type="disulfide bond" evidence="14">
    <location>
        <begin position="48"/>
        <end position="63"/>
    </location>
</feature>
<feature type="disulfide bond" evidence="14">
    <location>
        <begin position="155"/>
        <end position="173"/>
    </location>
</feature>
<evidence type="ECO:0000256" key="4">
    <source>
        <dbReference type="ARBA" id="ARBA00022583"/>
    </source>
</evidence>
<feature type="domain" description="EGF-like" evidence="19">
    <location>
        <begin position="405"/>
        <end position="443"/>
    </location>
</feature>
<dbReference type="Proteomes" id="UP001283361">
    <property type="component" value="Unassembled WGS sequence"/>
</dbReference>
<dbReference type="PROSITE" id="PS50068">
    <property type="entry name" value="LDLRA_2"/>
    <property type="match status" value="8"/>
</dbReference>
<dbReference type="AlphaFoldDB" id="A0AAE1AUZ2"/>
<feature type="region of interest" description="Disordered" evidence="16">
    <location>
        <begin position="790"/>
        <end position="820"/>
    </location>
</feature>
<accession>A0AAE1AUZ2</accession>
<feature type="repeat" description="LDL-receptor class B" evidence="15">
    <location>
        <begin position="492"/>
        <end position="535"/>
    </location>
</feature>
<organism evidence="20 21">
    <name type="scientific">Elysia crispata</name>
    <name type="common">lettuce slug</name>
    <dbReference type="NCBI Taxonomy" id="231223"/>
    <lineage>
        <taxon>Eukaryota</taxon>
        <taxon>Metazoa</taxon>
        <taxon>Spiralia</taxon>
        <taxon>Lophotrochozoa</taxon>
        <taxon>Mollusca</taxon>
        <taxon>Gastropoda</taxon>
        <taxon>Heterobranchia</taxon>
        <taxon>Euthyneura</taxon>
        <taxon>Panpulmonata</taxon>
        <taxon>Sacoglossa</taxon>
        <taxon>Placobranchoidea</taxon>
        <taxon>Plakobranchidae</taxon>
        <taxon>Elysia</taxon>
    </lineage>
</organism>
<name>A0AAE1AUZ2_9GAST</name>
<keyword evidence="8 17" id="KW-1133">Transmembrane helix</keyword>
<dbReference type="Gene3D" id="2.120.10.30">
    <property type="entry name" value="TolB, C-terminal domain"/>
    <property type="match status" value="1"/>
</dbReference>
<feature type="disulfide bond" evidence="14">
    <location>
        <begin position="297"/>
        <end position="312"/>
    </location>
</feature>
<evidence type="ECO:0000256" key="17">
    <source>
        <dbReference type="SAM" id="Phobius"/>
    </source>
</evidence>
<evidence type="ECO:0000256" key="3">
    <source>
        <dbReference type="ARBA" id="ARBA00022536"/>
    </source>
</evidence>
<keyword evidence="9 17" id="KW-0472">Membrane</keyword>
<dbReference type="InterPro" id="IPR001881">
    <property type="entry name" value="EGF-like_Ca-bd_dom"/>
</dbReference>
<dbReference type="CDD" id="cd00112">
    <property type="entry name" value="LDLa"/>
    <property type="match status" value="7"/>
</dbReference>
<evidence type="ECO:0000259" key="19">
    <source>
        <dbReference type="PROSITE" id="PS50026"/>
    </source>
</evidence>
<keyword evidence="11" id="KW-0675">Receptor</keyword>
<feature type="disulfide bond" evidence="14">
    <location>
        <begin position="68"/>
        <end position="80"/>
    </location>
</feature>
<dbReference type="GO" id="GO:0016324">
    <property type="term" value="C:apical plasma membrane"/>
    <property type="evidence" value="ECO:0007669"/>
    <property type="project" value="TreeGrafter"/>
</dbReference>
<feature type="disulfide bond" evidence="14">
    <location>
        <begin position="29"/>
        <end position="41"/>
    </location>
</feature>
<evidence type="ECO:0000256" key="12">
    <source>
        <dbReference type="ARBA" id="ARBA00023180"/>
    </source>
</evidence>
<reference evidence="20" key="1">
    <citation type="journal article" date="2023" name="G3 (Bethesda)">
        <title>A reference genome for the long-term kleptoplast-retaining sea slug Elysia crispata morphotype clarki.</title>
        <authorList>
            <person name="Eastman K.E."/>
            <person name="Pendleton A.L."/>
            <person name="Shaikh M.A."/>
            <person name="Suttiyut T."/>
            <person name="Ogas R."/>
            <person name="Tomko P."/>
            <person name="Gavelis G."/>
            <person name="Widhalm J.R."/>
            <person name="Wisecaver J.H."/>
        </authorList>
    </citation>
    <scope>NUCLEOTIDE SEQUENCE</scope>
    <source>
        <strain evidence="20">ECLA1</strain>
    </source>
</reference>
<dbReference type="PROSITE" id="PS01187">
    <property type="entry name" value="EGF_CA"/>
    <property type="match status" value="1"/>
</dbReference>
<dbReference type="PRINTS" id="PR00261">
    <property type="entry name" value="LDLRECEPTOR"/>
</dbReference>
<keyword evidence="12" id="KW-0325">Glycoprotein</keyword>
<dbReference type="InterPro" id="IPR011042">
    <property type="entry name" value="6-blade_b-propeller_TolB-like"/>
</dbReference>
<dbReference type="PROSITE" id="PS01186">
    <property type="entry name" value="EGF_2"/>
    <property type="match status" value="1"/>
</dbReference>
<comment type="caution">
    <text evidence="13">Lacks conserved residue(s) required for the propagation of feature annotation.</text>
</comment>
<dbReference type="SMART" id="SM00192">
    <property type="entry name" value="LDLa"/>
    <property type="match status" value="8"/>
</dbReference>
<dbReference type="PROSITE" id="PS01209">
    <property type="entry name" value="LDLRA_1"/>
    <property type="match status" value="3"/>
</dbReference>
<dbReference type="FunFam" id="2.10.25.10:FF:000009">
    <property type="entry name" value="Low-density lipoprotein receptor isoform 1"/>
    <property type="match status" value="1"/>
</dbReference>
<feature type="disulfide bond" evidence="14">
    <location>
        <begin position="75"/>
        <end position="93"/>
    </location>
</feature>
<dbReference type="InterPro" id="IPR000742">
    <property type="entry name" value="EGF"/>
</dbReference>
<feature type="disulfide bond" evidence="14">
    <location>
        <begin position="167"/>
        <end position="182"/>
    </location>
</feature>
<protein>
    <recommendedName>
        <fullName evidence="19">EGF-like domain-containing protein</fullName>
    </recommendedName>
</protein>
<dbReference type="GO" id="GO:0042562">
    <property type="term" value="F:hormone binding"/>
    <property type="evidence" value="ECO:0007669"/>
    <property type="project" value="TreeGrafter"/>
</dbReference>
<dbReference type="PROSITE" id="PS51120">
    <property type="entry name" value="LDLRB"/>
    <property type="match status" value="3"/>
</dbReference>
<evidence type="ECO:0000256" key="6">
    <source>
        <dbReference type="ARBA" id="ARBA00022729"/>
    </source>
</evidence>
<dbReference type="InterPro" id="IPR002172">
    <property type="entry name" value="LDrepeatLR_classA_rpt"/>
</dbReference>
<dbReference type="FunFam" id="4.10.400.10:FF:000034">
    <property type="entry name" value="Low-density lipoprotein receptor-related protein 2"/>
    <property type="match status" value="2"/>
</dbReference>
<keyword evidence="3 13" id="KW-0245">EGF-like domain</keyword>
<dbReference type="SUPFAM" id="SSF57184">
    <property type="entry name" value="Growth factor receptor domain"/>
    <property type="match status" value="1"/>
</dbReference>
<dbReference type="SUPFAM" id="SSF57424">
    <property type="entry name" value="LDL receptor-like module"/>
    <property type="match status" value="8"/>
</dbReference>
<feature type="disulfide bond" evidence="13">
    <location>
        <begin position="409"/>
        <end position="419"/>
    </location>
</feature>
<keyword evidence="4" id="KW-0254">Endocytosis</keyword>
<dbReference type="PANTHER" id="PTHR22722:SF14">
    <property type="entry name" value="MEGALIN, ISOFORM A"/>
    <property type="match status" value="1"/>
</dbReference>
<dbReference type="SMART" id="SM00179">
    <property type="entry name" value="EGF_CA"/>
    <property type="match status" value="1"/>
</dbReference>
<evidence type="ECO:0000256" key="8">
    <source>
        <dbReference type="ARBA" id="ARBA00022989"/>
    </source>
</evidence>
<keyword evidence="7" id="KW-0677">Repeat</keyword>
<dbReference type="SMART" id="SM00135">
    <property type="entry name" value="LY"/>
    <property type="match status" value="5"/>
</dbReference>
<dbReference type="Gene3D" id="2.10.25.10">
    <property type="entry name" value="Laminin"/>
    <property type="match status" value="2"/>
</dbReference>
<dbReference type="PROSITE" id="PS50026">
    <property type="entry name" value="EGF_3"/>
    <property type="match status" value="1"/>
</dbReference>
<dbReference type="Pfam" id="PF00058">
    <property type="entry name" value="Ldl_recept_b"/>
    <property type="match status" value="3"/>
</dbReference>
<dbReference type="PROSITE" id="PS00010">
    <property type="entry name" value="ASX_HYDROXYL"/>
    <property type="match status" value="1"/>
</dbReference>
<feature type="chain" id="PRO_5041925003" description="EGF-like domain-containing protein" evidence="18">
    <location>
        <begin position="20"/>
        <end position="898"/>
    </location>
</feature>
<feature type="disulfide bond" evidence="14">
    <location>
        <begin position="325"/>
        <end position="343"/>
    </location>
</feature>
<comment type="subcellular location">
    <subcellularLocation>
        <location evidence="1">Cell membrane</location>
        <topology evidence="1">Single-pass type I membrane protein</topology>
    </subcellularLocation>
</comment>
<keyword evidence="21" id="KW-1185">Reference proteome</keyword>
<evidence type="ECO:0000256" key="10">
    <source>
        <dbReference type="ARBA" id="ARBA00023157"/>
    </source>
</evidence>
<evidence type="ECO:0000313" key="20">
    <source>
        <dbReference type="EMBL" id="KAK3794407.1"/>
    </source>
</evidence>
<evidence type="ECO:0000256" key="18">
    <source>
        <dbReference type="SAM" id="SignalP"/>
    </source>
</evidence>
<feature type="repeat" description="LDL-receptor class B" evidence="15">
    <location>
        <begin position="578"/>
        <end position="621"/>
    </location>
</feature>
<feature type="disulfide bond" evidence="14">
    <location>
        <begin position="148"/>
        <end position="160"/>
    </location>
</feature>
<dbReference type="Gene3D" id="4.10.400.10">
    <property type="entry name" value="Low-density Lipoprotein Receptor"/>
    <property type="match status" value="7"/>
</dbReference>
<evidence type="ECO:0000256" key="1">
    <source>
        <dbReference type="ARBA" id="ARBA00004251"/>
    </source>
</evidence>
<dbReference type="InterPro" id="IPR018097">
    <property type="entry name" value="EGF_Ca-bd_CS"/>
</dbReference>
<feature type="disulfide bond" evidence="14">
    <location>
        <begin position="129"/>
        <end position="144"/>
    </location>
</feature>
<dbReference type="Gene3D" id="4.10.1220.10">
    <property type="entry name" value="EGF-type module"/>
    <property type="match status" value="1"/>
</dbReference>
<feature type="disulfide bond" evidence="14">
    <location>
        <begin position="36"/>
        <end position="54"/>
    </location>
</feature>
<sequence length="898" mass="100555">MRLLPVVIVIGLFMGAAVSSVTDRKVRKCPGDEFQCANGRCISLAWRCDSADDCLDNSDEINCSYPTCGDDFFRCNNGKCITDRWICDGTDDCKDNSDEDVNMCSKEKCRNGYFHCNISKTCIPEDWKCDGDKNCPNGEDEEGCKHTCAENEFQCTNGKCISKEFYCDNSDDCHDGSDEKSCKSNHCDEVGQRKCLTNGECIHDFWWCDGDEDCEDGSDEANCTSSEKLHGGQCDDSSFQCTKRIGDDFCISKSWRCDGDEDCEDGSDEENCESITCKTGERLCVVSNYCLKKEFFCDGENDCIEGDDEKNCTYTSPCEEGHFDCKNGACIKDDLLCNSMDNCGNGADESLDLCPPEEENPCLKDNGGCAQICVPDRNRPSGRRCECNAGFKSMSNSEDDPGCEDEDECLNPDTCSQLCTNTKGSFRCECTSGFELVDKRYCKAITRQEAELFLSDRNELRRYHLSSKRYSLLSGDNTVSGGHALDVDVRKRKVYWTDMHAQGAIFVFDIETSKREVLIKDELKNPMGMALDWVHNNLYIVDRDKKIIQVVQIATKYRKTLLHNLTEPISLAADPVNGWIYWTTWGEKPGIERSGMNGAYRSTIVSQNITWPQGLTIDHYSRRLYWVDAKQHTISSAKLDGSDQQVVIYSHISLPHPYGVTLFEDYVFWTDIVTDSVFKTRKFGNRTIEELARGLKRPMAIQVMHESRQPYYEALNRCANNAGCSHLCLPIPTNDADKDKKRAECACPDDMVLDGKQICISGAKPSITVVPDNPVDTTEHVVPENPVVVPVDTTEHGSPNVPYSGSTESSNQGVNNEHKGRSKNEGQIALVAIGIVIVIGLLIVVVIILLVRRHQKRNVRSMNFDNPVYRKTTTDDQLIVETPGLPQSMQPLNDEEVV</sequence>
<evidence type="ECO:0000313" key="21">
    <source>
        <dbReference type="Proteomes" id="UP001283361"/>
    </source>
</evidence>
<dbReference type="GO" id="GO:0043235">
    <property type="term" value="C:receptor complex"/>
    <property type="evidence" value="ECO:0007669"/>
    <property type="project" value="TreeGrafter"/>
</dbReference>
<evidence type="ECO:0000256" key="11">
    <source>
        <dbReference type="ARBA" id="ARBA00023170"/>
    </source>
</evidence>
<feature type="compositionally biased region" description="Polar residues" evidence="16">
    <location>
        <begin position="801"/>
        <end position="815"/>
    </location>
</feature>
<dbReference type="EMBL" id="JAWDGP010001122">
    <property type="protein sequence ID" value="KAK3794407.1"/>
    <property type="molecule type" value="Genomic_DNA"/>
</dbReference>
<feature type="repeat" description="LDL-receptor class B" evidence="15">
    <location>
        <begin position="622"/>
        <end position="664"/>
    </location>
</feature>
<dbReference type="SMART" id="SM00181">
    <property type="entry name" value="EGF"/>
    <property type="match status" value="4"/>
</dbReference>
<dbReference type="InterPro" id="IPR009030">
    <property type="entry name" value="Growth_fac_rcpt_cys_sf"/>
</dbReference>
<feature type="signal peptide" evidence="18">
    <location>
        <begin position="1"/>
        <end position="19"/>
    </location>
</feature>